<keyword evidence="2" id="KW-0472">Membrane</keyword>
<name>A0A1I7S9Q1_BURXY</name>
<dbReference type="OrthoDB" id="10659045at2759"/>
<evidence type="ECO:0000256" key="2">
    <source>
        <dbReference type="SAM" id="Phobius"/>
    </source>
</evidence>
<protein>
    <submittedName>
        <fullName evidence="3">(pine wood nematode) hypothetical protein</fullName>
    </submittedName>
</protein>
<evidence type="ECO:0000313" key="3">
    <source>
        <dbReference type="EMBL" id="CAD5233772.1"/>
    </source>
</evidence>
<keyword evidence="2" id="KW-1133">Transmembrane helix</keyword>
<feature type="transmembrane region" description="Helical" evidence="2">
    <location>
        <begin position="20"/>
        <end position="42"/>
    </location>
</feature>
<evidence type="ECO:0000313" key="5">
    <source>
        <dbReference type="Proteomes" id="UP000095284"/>
    </source>
</evidence>
<dbReference type="WBParaSite" id="BXY_0974800.1">
    <property type="protein sequence ID" value="BXY_0974800.1"/>
    <property type="gene ID" value="BXY_0974800"/>
</dbReference>
<dbReference type="EMBL" id="CAJFDI010000006">
    <property type="protein sequence ID" value="CAD5233772.1"/>
    <property type="molecule type" value="Genomic_DNA"/>
</dbReference>
<reference evidence="7" key="1">
    <citation type="submission" date="2016-11" db="UniProtKB">
        <authorList>
            <consortium name="WormBaseParasite"/>
        </authorList>
    </citation>
    <scope>IDENTIFICATION</scope>
</reference>
<feature type="compositionally biased region" description="Basic and acidic residues" evidence="1">
    <location>
        <begin position="161"/>
        <end position="180"/>
    </location>
</feature>
<organism evidence="5 7">
    <name type="scientific">Bursaphelenchus xylophilus</name>
    <name type="common">Pinewood nematode worm</name>
    <name type="synonym">Aphelenchoides xylophilus</name>
    <dbReference type="NCBI Taxonomy" id="6326"/>
    <lineage>
        <taxon>Eukaryota</taxon>
        <taxon>Metazoa</taxon>
        <taxon>Ecdysozoa</taxon>
        <taxon>Nematoda</taxon>
        <taxon>Chromadorea</taxon>
        <taxon>Rhabditida</taxon>
        <taxon>Tylenchina</taxon>
        <taxon>Tylenchomorpha</taxon>
        <taxon>Aphelenchoidea</taxon>
        <taxon>Aphelenchoididae</taxon>
        <taxon>Bursaphelenchus</taxon>
    </lineage>
</organism>
<evidence type="ECO:0000256" key="1">
    <source>
        <dbReference type="SAM" id="MobiDB-lite"/>
    </source>
</evidence>
<evidence type="ECO:0000313" key="6">
    <source>
        <dbReference type="Proteomes" id="UP000659654"/>
    </source>
</evidence>
<evidence type="ECO:0000313" key="7">
    <source>
        <dbReference type="WBParaSite" id="BXY_0974800.1"/>
    </source>
</evidence>
<keyword evidence="6" id="KW-1185">Reference proteome</keyword>
<dbReference type="EMBL" id="CAJFCV020000006">
    <property type="protein sequence ID" value="CAG9129158.1"/>
    <property type="molecule type" value="Genomic_DNA"/>
</dbReference>
<proteinExistence type="predicted"/>
<dbReference type="Proteomes" id="UP000095284">
    <property type="component" value="Unplaced"/>
</dbReference>
<sequence>MEGNDTCEGEVNNPNVVNVMLGLIGTLVGMFVVMAITLGLFWRKLLKDLARIRLMQHIISNLEPDPIDVREPLPQEPSTGYTGSTQISLADPSSNGNNDYEEDLRVFERFRIRVRALEKHKKDEKKGWLKAKDENQGTEMKTGFEARRSNPKTALAIGQSEKADNGKDSGGREKGRKTDKTGPSSFVEASQIKTQASVLNQSQANPK</sequence>
<evidence type="ECO:0000313" key="4">
    <source>
        <dbReference type="EMBL" id="CAG9129158.1"/>
    </source>
</evidence>
<feature type="compositionally biased region" description="Polar residues" evidence="1">
    <location>
        <begin position="181"/>
        <end position="207"/>
    </location>
</feature>
<keyword evidence="2" id="KW-0812">Transmembrane</keyword>
<dbReference type="Proteomes" id="UP000659654">
    <property type="component" value="Unassembled WGS sequence"/>
</dbReference>
<accession>A0A1I7S9Q1</accession>
<feature type="region of interest" description="Disordered" evidence="1">
    <location>
        <begin position="69"/>
        <end position="100"/>
    </location>
</feature>
<feature type="compositionally biased region" description="Basic and acidic residues" evidence="1">
    <location>
        <begin position="123"/>
        <end position="135"/>
    </location>
</feature>
<feature type="region of interest" description="Disordered" evidence="1">
    <location>
        <begin position="123"/>
        <end position="207"/>
    </location>
</feature>
<gene>
    <name evidence="3" type="ORF">BXYJ_LOCUS13863</name>
</gene>
<dbReference type="AlphaFoldDB" id="A0A1I7S9Q1"/>
<dbReference type="Proteomes" id="UP000582659">
    <property type="component" value="Unassembled WGS sequence"/>
</dbReference>
<feature type="compositionally biased region" description="Polar residues" evidence="1">
    <location>
        <begin position="76"/>
        <end position="98"/>
    </location>
</feature>
<reference evidence="4" key="2">
    <citation type="submission" date="2020-08" db="EMBL/GenBank/DDBJ databases">
        <authorList>
            <person name="Kikuchi T."/>
        </authorList>
    </citation>
    <scope>NUCLEOTIDE SEQUENCE</scope>
    <source>
        <strain evidence="3">Ka4C1</strain>
    </source>
</reference>